<keyword evidence="3" id="KW-1185">Reference proteome</keyword>
<dbReference type="PANTHER" id="PTHR12993">
    <property type="entry name" value="N-ACETYLGLUCOSAMINYL-PHOSPHATIDYLINOSITOL DE-N-ACETYLASE-RELATED"/>
    <property type="match status" value="1"/>
</dbReference>
<sequence length="839" mass="93592">MKRIIALFLALTPLFVAAQAKPSRTSAELYHRLQKLNFLGTAMYIAAHPDDENTRLIAYLSNKAKARTTYLSVTRGDGGQNLIGPELREALGVLRTQELLGARRQDGGHQWFTRAKDFGYSKHPDETFSIWDKEEVLKDVVRAIRKFQPDVIINRFDHRTPGSTHGHHTASAMLSVEAFDLAGDQSKYADQIGELQAWQPKRVFFNTGWWFYGSREKFAEADKSNLVKMDIGVYYPLLGKSNNEIASQASSQHLCQGFGRLNQRGSQDEYVELLKGMPLQSNTDIFDGIDTSWSRLPGGKAVGEILYAVEKNYQFDQPEKHLPQLAQAFSLLKKITVKNPSPLAHNKLDELRELILEFGGLYLEAGASQAYGHAGDELTMRMELLNRSAQNVQIEKATLFWKGGQKSLDLESLQLQNNQKTEKEITVQIPADLAYSSPYWLNYSGTLGMYQVDDVTLIGNPETPAPLSVQLDLQIGSQTIDINLPVVYRYARPDRGELYEPFHILPEISLQFDQDVRILNDSESKKIQLQVKALKAGSKGLVQIDAPSGWKITPASAEFTLDKIGETLDLEFTLDPPKKASSGVLRATASSGGKTFELGTKAIDYNHIPKQTLTLKSEMKLVRLDIQTKGEKIGYVMGAGDGVPQGLEQLGYQVDLLPVENLSTKSLSSYDAVVMGIRAYNVLEALKFKQTALLDYVKEGGTLVIQYNTAGRWRSQFENIGPYPMKLSRNRVTDETASVQLLDPKHPVLNSPNKITEDDFENWVQERGLYFPSEWDSAYTPLLSMSDKGEDAQEGSLLVAEYGKGHYVYTGLSFFRELPAGVPGAFKLFANLVSYGAGQ</sequence>
<comment type="caution">
    <text evidence="2">The sequence shown here is derived from an EMBL/GenBank/DDBJ whole genome shotgun (WGS) entry which is preliminary data.</text>
</comment>
<organism evidence="2 3">
    <name type="scientific">Aureicoccus marinus</name>
    <dbReference type="NCBI Taxonomy" id="754435"/>
    <lineage>
        <taxon>Bacteria</taxon>
        <taxon>Pseudomonadati</taxon>
        <taxon>Bacteroidota</taxon>
        <taxon>Flavobacteriia</taxon>
        <taxon>Flavobacteriales</taxon>
        <taxon>Flavobacteriaceae</taxon>
        <taxon>Aureicoccus</taxon>
    </lineage>
</organism>
<dbReference type="Gene3D" id="3.40.50.880">
    <property type="match status" value="1"/>
</dbReference>
<feature type="chain" id="PRO_5015559470" evidence="1">
    <location>
        <begin position="19"/>
        <end position="839"/>
    </location>
</feature>
<dbReference type="Proteomes" id="UP000239366">
    <property type="component" value="Unassembled WGS sequence"/>
</dbReference>
<accession>A0A2S7T5D5</accession>
<dbReference type="OrthoDB" id="9759749at2"/>
<feature type="signal peptide" evidence="1">
    <location>
        <begin position="1"/>
        <end position="18"/>
    </location>
</feature>
<dbReference type="RefSeq" id="WP_105000792.1">
    <property type="nucleotide sequence ID" value="NZ_MQVX01000001.1"/>
</dbReference>
<dbReference type="AlphaFoldDB" id="A0A2S7T5D5"/>
<dbReference type="EMBL" id="MQVX01000001">
    <property type="protein sequence ID" value="PQJ15139.1"/>
    <property type="molecule type" value="Genomic_DNA"/>
</dbReference>
<dbReference type="Pfam" id="PF02585">
    <property type="entry name" value="PIG-L"/>
    <property type="match status" value="1"/>
</dbReference>
<reference evidence="3" key="1">
    <citation type="submission" date="2016-11" db="EMBL/GenBank/DDBJ databases">
        <title>Trade-off between light-utilization and light-protection in marine flavobacteria.</title>
        <authorList>
            <person name="Kumagai Y."/>
            <person name="Yoshizawa S."/>
            <person name="Kogure K."/>
        </authorList>
    </citation>
    <scope>NUCLEOTIDE SEQUENCE [LARGE SCALE GENOMIC DNA]</scope>
    <source>
        <strain evidence="3">SG-18</strain>
    </source>
</reference>
<dbReference type="InterPro" id="IPR024078">
    <property type="entry name" value="LmbE-like_dom_sf"/>
</dbReference>
<evidence type="ECO:0000313" key="2">
    <source>
        <dbReference type="EMBL" id="PQJ15139.1"/>
    </source>
</evidence>
<evidence type="ECO:0000256" key="1">
    <source>
        <dbReference type="SAM" id="SignalP"/>
    </source>
</evidence>
<keyword evidence="1" id="KW-0732">Signal</keyword>
<dbReference type="SUPFAM" id="SSF102588">
    <property type="entry name" value="LmbE-like"/>
    <property type="match status" value="1"/>
</dbReference>
<proteinExistence type="predicted"/>
<dbReference type="PANTHER" id="PTHR12993:SF11">
    <property type="entry name" value="N-ACETYLGLUCOSAMINYL-PHOSPHATIDYLINOSITOL DE-N-ACETYLASE"/>
    <property type="match status" value="1"/>
</dbReference>
<dbReference type="CDD" id="cd03143">
    <property type="entry name" value="A4_beta-galactosidase_middle_domain"/>
    <property type="match status" value="1"/>
</dbReference>
<dbReference type="SUPFAM" id="SSF52317">
    <property type="entry name" value="Class I glutamine amidotransferase-like"/>
    <property type="match status" value="1"/>
</dbReference>
<evidence type="ECO:0000313" key="3">
    <source>
        <dbReference type="Proteomes" id="UP000239366"/>
    </source>
</evidence>
<dbReference type="InterPro" id="IPR029062">
    <property type="entry name" value="Class_I_gatase-like"/>
</dbReference>
<dbReference type="GO" id="GO:0016811">
    <property type="term" value="F:hydrolase activity, acting on carbon-nitrogen (but not peptide) bonds, in linear amides"/>
    <property type="evidence" value="ECO:0007669"/>
    <property type="project" value="TreeGrafter"/>
</dbReference>
<protein>
    <submittedName>
        <fullName evidence="2">LmbE family protein</fullName>
    </submittedName>
</protein>
<dbReference type="InterPro" id="IPR003737">
    <property type="entry name" value="GlcNAc_PI_deacetylase-related"/>
</dbReference>
<dbReference type="Gene3D" id="3.40.50.10320">
    <property type="entry name" value="LmbE-like"/>
    <property type="match status" value="1"/>
</dbReference>
<name>A0A2S7T5D5_9FLAO</name>
<gene>
    <name evidence="2" type="ORF">BST99_04810</name>
</gene>